<dbReference type="PANTHER" id="PTHR19965:SF25">
    <property type="entry name" value="CHROMATIN TARGET OF PRMT1 PROTEIN C-TERMINAL DOMAIN-CONTAINING PROTEIN"/>
    <property type="match status" value="1"/>
</dbReference>
<feature type="compositionally biased region" description="Basic and acidic residues" evidence="2">
    <location>
        <begin position="233"/>
        <end position="242"/>
    </location>
</feature>
<feature type="region of interest" description="Disordered" evidence="2">
    <location>
        <begin position="189"/>
        <end position="246"/>
    </location>
</feature>
<dbReference type="EMBL" id="PDUG01000004">
    <property type="protein sequence ID" value="PIC32837.1"/>
    <property type="molecule type" value="Genomic_DNA"/>
</dbReference>
<evidence type="ECO:0000256" key="1">
    <source>
        <dbReference type="ARBA" id="ARBA00022884"/>
    </source>
</evidence>
<protein>
    <recommendedName>
        <fullName evidence="3">Chromatin target of PRMT1 protein C-terminal domain-containing protein</fullName>
    </recommendedName>
</protein>
<dbReference type="GO" id="GO:0005634">
    <property type="term" value="C:nucleus"/>
    <property type="evidence" value="ECO:0007669"/>
    <property type="project" value="TreeGrafter"/>
</dbReference>
<evidence type="ECO:0000256" key="2">
    <source>
        <dbReference type="SAM" id="MobiDB-lite"/>
    </source>
</evidence>
<dbReference type="PANTHER" id="PTHR19965">
    <property type="entry name" value="RNA AND EXPORT FACTOR BINDING PROTEIN"/>
    <property type="match status" value="1"/>
</dbReference>
<evidence type="ECO:0000259" key="3">
    <source>
        <dbReference type="SMART" id="SM01218"/>
    </source>
</evidence>
<feature type="domain" description="Chromatin target of PRMT1 protein C-terminal" evidence="3">
    <location>
        <begin position="191"/>
        <end position="258"/>
    </location>
</feature>
<dbReference type="Pfam" id="PF13865">
    <property type="entry name" value="FoP_duplication"/>
    <property type="match status" value="1"/>
</dbReference>
<dbReference type="Gene3D" id="3.30.70.330">
    <property type="match status" value="1"/>
</dbReference>
<dbReference type="GO" id="GO:0006406">
    <property type="term" value="P:mRNA export from nucleus"/>
    <property type="evidence" value="ECO:0007669"/>
    <property type="project" value="TreeGrafter"/>
</dbReference>
<comment type="caution">
    <text evidence="4">The sequence shown here is derived from an EMBL/GenBank/DDBJ whole genome shotgun (WGS) entry which is preliminary data.</text>
</comment>
<sequence>MHFCSENTLITFYFQNSLNLTKMARATIDIDAPLSSGIRRSKNFKKSPIKRSSTEGIKKRFSGAKPSGSVRRQSGGGRVPRRQSGSFHKEIKGLDRMIPSNDNREVRVNLSNLAPSVLSSDLRQLFAEFKIKNCSVNFNEKGAAAGTGDITLSKRQADRLIQKFAGVALDGKEMKFAIIDTTNIANRVKFPSKPQRVPQSAGRQRTAQRTPKKQGKPAAGAQKTGAKKTKKPKREEKPKVNVEELDAELDAYMAARAN</sequence>
<dbReference type="InterPro" id="IPR012677">
    <property type="entry name" value="Nucleotide-bd_a/b_plait_sf"/>
</dbReference>
<evidence type="ECO:0000313" key="4">
    <source>
        <dbReference type="EMBL" id="PIC32837.1"/>
    </source>
</evidence>
<dbReference type="STRING" id="1611254.A0A2G5TZW4"/>
<name>A0A2G5TZW4_9PELO</name>
<keyword evidence="5" id="KW-1185">Reference proteome</keyword>
<dbReference type="InterPro" id="IPR051229">
    <property type="entry name" value="ALYREF_mRNA_export"/>
</dbReference>
<proteinExistence type="predicted"/>
<evidence type="ECO:0000313" key="5">
    <source>
        <dbReference type="Proteomes" id="UP000230233"/>
    </source>
</evidence>
<dbReference type="InterPro" id="IPR025715">
    <property type="entry name" value="FoP_C"/>
</dbReference>
<gene>
    <name evidence="4" type="primary">Cnig_chr_IV.g13028</name>
    <name evidence="4" type="ORF">B9Z55_013028</name>
</gene>
<accession>A0A2G5TZW4</accession>
<feature type="region of interest" description="Disordered" evidence="2">
    <location>
        <begin position="41"/>
        <end position="93"/>
    </location>
</feature>
<dbReference type="Proteomes" id="UP000230233">
    <property type="component" value="Chromosome IV"/>
</dbReference>
<dbReference type="GO" id="GO:0003729">
    <property type="term" value="F:mRNA binding"/>
    <property type="evidence" value="ECO:0007669"/>
    <property type="project" value="TreeGrafter"/>
</dbReference>
<keyword evidence="1" id="KW-0694">RNA-binding</keyword>
<dbReference type="OrthoDB" id="1049195at2759"/>
<dbReference type="SUPFAM" id="SSF54928">
    <property type="entry name" value="RNA-binding domain, RBD"/>
    <property type="match status" value="1"/>
</dbReference>
<feature type="compositionally biased region" description="Polar residues" evidence="2">
    <location>
        <begin position="197"/>
        <end position="209"/>
    </location>
</feature>
<dbReference type="SMART" id="SM01218">
    <property type="entry name" value="FoP_duplication"/>
    <property type="match status" value="1"/>
</dbReference>
<reference evidence="5" key="1">
    <citation type="submission" date="2017-10" db="EMBL/GenBank/DDBJ databases">
        <title>Rapid genome shrinkage in a self-fertile nematode reveals novel sperm competition proteins.</title>
        <authorList>
            <person name="Yin D."/>
            <person name="Schwarz E.M."/>
            <person name="Thomas C.G."/>
            <person name="Felde R.L."/>
            <person name="Korf I.F."/>
            <person name="Cutter A.D."/>
            <person name="Schartner C.M."/>
            <person name="Ralston E.J."/>
            <person name="Meyer B.J."/>
            <person name="Haag E.S."/>
        </authorList>
    </citation>
    <scope>NUCLEOTIDE SEQUENCE [LARGE SCALE GENOMIC DNA]</scope>
    <source>
        <strain evidence="5">JU1422</strain>
    </source>
</reference>
<dbReference type="InterPro" id="IPR035979">
    <property type="entry name" value="RBD_domain_sf"/>
</dbReference>
<organism evidence="4 5">
    <name type="scientific">Caenorhabditis nigoni</name>
    <dbReference type="NCBI Taxonomy" id="1611254"/>
    <lineage>
        <taxon>Eukaryota</taxon>
        <taxon>Metazoa</taxon>
        <taxon>Ecdysozoa</taxon>
        <taxon>Nematoda</taxon>
        <taxon>Chromadorea</taxon>
        <taxon>Rhabditida</taxon>
        <taxon>Rhabditina</taxon>
        <taxon>Rhabditomorpha</taxon>
        <taxon>Rhabditoidea</taxon>
        <taxon>Rhabditidae</taxon>
        <taxon>Peloderinae</taxon>
        <taxon>Caenorhabditis</taxon>
    </lineage>
</organism>
<dbReference type="AlphaFoldDB" id="A0A2G5TZW4"/>